<evidence type="ECO:0000313" key="3">
    <source>
        <dbReference type="Proteomes" id="UP001165121"/>
    </source>
</evidence>
<gene>
    <name evidence="2" type="ORF">Pfra01_001938000</name>
</gene>
<comment type="caution">
    <text evidence="2">The sequence shown here is derived from an EMBL/GenBank/DDBJ whole genome shotgun (WGS) entry which is preliminary data.</text>
</comment>
<dbReference type="EMBL" id="BSXT01002505">
    <property type="protein sequence ID" value="GMF49243.1"/>
    <property type="molecule type" value="Genomic_DNA"/>
</dbReference>
<feature type="region of interest" description="Disordered" evidence="1">
    <location>
        <begin position="114"/>
        <end position="139"/>
    </location>
</feature>
<proteinExistence type="predicted"/>
<reference evidence="2" key="1">
    <citation type="submission" date="2023-04" db="EMBL/GenBank/DDBJ databases">
        <title>Phytophthora fragariaefolia NBRC 109709.</title>
        <authorList>
            <person name="Ichikawa N."/>
            <person name="Sato H."/>
            <person name="Tonouchi N."/>
        </authorList>
    </citation>
    <scope>NUCLEOTIDE SEQUENCE</scope>
    <source>
        <strain evidence="2">NBRC 109709</strain>
    </source>
</reference>
<evidence type="ECO:0000313" key="2">
    <source>
        <dbReference type="EMBL" id="GMF49243.1"/>
    </source>
</evidence>
<protein>
    <submittedName>
        <fullName evidence="2">Unnamed protein product</fullName>
    </submittedName>
</protein>
<sequence>MYNMFQTMPPALSSDTLFINDEAERFRARHRRRCRDHQVKPNLKIESLEQDDGRFNAFDFSVSPEAFNDEPEEMLEIKDLSAEIIDLQYDALYDEELMLPDGSEIPSYKSIRDNHFEKNDQDPGLPVADNDSATEEKVPYKPKKELSLTDVAKQVTSMGFNSASLWGQKLPGLRQSAQQLPSLNREGVWCGPIPYTTHNSLMRVHNKIRFLRPRPSQEPAFPDSSGPFIRLAFGYCCGNEIPLQVSFIVAL</sequence>
<dbReference type="OrthoDB" id="91946at2759"/>
<name>A0A9W7D3A6_9STRA</name>
<evidence type="ECO:0000256" key="1">
    <source>
        <dbReference type="SAM" id="MobiDB-lite"/>
    </source>
</evidence>
<dbReference type="AlphaFoldDB" id="A0A9W7D3A6"/>
<dbReference type="Proteomes" id="UP001165121">
    <property type="component" value="Unassembled WGS sequence"/>
</dbReference>
<keyword evidence="3" id="KW-1185">Reference proteome</keyword>
<organism evidence="2 3">
    <name type="scientific">Phytophthora fragariaefolia</name>
    <dbReference type="NCBI Taxonomy" id="1490495"/>
    <lineage>
        <taxon>Eukaryota</taxon>
        <taxon>Sar</taxon>
        <taxon>Stramenopiles</taxon>
        <taxon>Oomycota</taxon>
        <taxon>Peronosporomycetes</taxon>
        <taxon>Peronosporales</taxon>
        <taxon>Peronosporaceae</taxon>
        <taxon>Phytophthora</taxon>
    </lineage>
</organism>
<accession>A0A9W7D3A6</accession>